<keyword evidence="5" id="KW-1185">Reference proteome</keyword>
<keyword evidence="3" id="KW-0472">Membrane</keyword>
<feature type="transmembrane region" description="Helical" evidence="3">
    <location>
        <begin position="262"/>
        <end position="280"/>
    </location>
</feature>
<dbReference type="AlphaFoldDB" id="A0A914GWC4"/>
<feature type="coiled-coil region" evidence="1">
    <location>
        <begin position="98"/>
        <end position="132"/>
    </location>
</feature>
<organism evidence="5 6">
    <name type="scientific">Globodera rostochiensis</name>
    <name type="common">Golden nematode worm</name>
    <name type="synonym">Heterodera rostochiensis</name>
    <dbReference type="NCBI Taxonomy" id="31243"/>
    <lineage>
        <taxon>Eukaryota</taxon>
        <taxon>Metazoa</taxon>
        <taxon>Ecdysozoa</taxon>
        <taxon>Nematoda</taxon>
        <taxon>Chromadorea</taxon>
        <taxon>Rhabditida</taxon>
        <taxon>Tylenchina</taxon>
        <taxon>Tylenchomorpha</taxon>
        <taxon>Tylenchoidea</taxon>
        <taxon>Heteroderidae</taxon>
        <taxon>Heteroderinae</taxon>
        <taxon>Globodera</taxon>
    </lineage>
</organism>
<name>A0A914GWC4_GLORO</name>
<evidence type="ECO:0000256" key="2">
    <source>
        <dbReference type="SAM" id="MobiDB-lite"/>
    </source>
</evidence>
<evidence type="ECO:0000256" key="3">
    <source>
        <dbReference type="SAM" id="Phobius"/>
    </source>
</evidence>
<keyword evidence="1" id="KW-0175">Coiled coil</keyword>
<feature type="region of interest" description="Disordered" evidence="2">
    <location>
        <begin position="184"/>
        <end position="206"/>
    </location>
</feature>
<proteinExistence type="predicted"/>
<accession>A0A914GWC4</accession>
<feature type="signal peptide" evidence="4">
    <location>
        <begin position="1"/>
        <end position="18"/>
    </location>
</feature>
<keyword evidence="4" id="KW-0732">Signal</keyword>
<feature type="transmembrane region" description="Helical" evidence="3">
    <location>
        <begin position="233"/>
        <end position="255"/>
    </location>
</feature>
<evidence type="ECO:0000313" key="5">
    <source>
        <dbReference type="Proteomes" id="UP000887572"/>
    </source>
</evidence>
<dbReference type="Proteomes" id="UP000887572">
    <property type="component" value="Unplaced"/>
</dbReference>
<dbReference type="WBParaSite" id="Gr19_v10_g118.t1">
    <property type="protein sequence ID" value="Gr19_v10_g118.t1"/>
    <property type="gene ID" value="Gr19_v10_g118"/>
</dbReference>
<protein>
    <submittedName>
        <fullName evidence="6">Uncharacterized protein</fullName>
    </submittedName>
</protein>
<keyword evidence="3" id="KW-0812">Transmembrane</keyword>
<evidence type="ECO:0000256" key="4">
    <source>
        <dbReference type="SAM" id="SignalP"/>
    </source>
</evidence>
<sequence>MLCFNFNLFLALAATADGQRTECQKNFNATELINSAPNVLNGENAQKWVQKHAFGVLCCKKFEPKFEWADSVEQKNIFKILQKLKSEFCRQLDEGNGMEMAAQKVQNLTRKLAQILEETPKIRENIQKAQENAKNGAKLDKFEIFRWKDLLSKNNLTTKVQIDQLMQNVYLAFNAFANALKGRPNKQKCHHRRQTGTPAATGRRRRRMNTFSTEQGGTQRATTTTTCDDFRCLFFLVLSVATFASAGFAGYVMILNMNALNILFLAVMVSLFMGSAIVFIRQCTEYC</sequence>
<evidence type="ECO:0000256" key="1">
    <source>
        <dbReference type="SAM" id="Coils"/>
    </source>
</evidence>
<keyword evidence="3" id="KW-1133">Transmembrane helix</keyword>
<reference evidence="6" key="1">
    <citation type="submission" date="2022-11" db="UniProtKB">
        <authorList>
            <consortium name="WormBaseParasite"/>
        </authorList>
    </citation>
    <scope>IDENTIFICATION</scope>
</reference>
<evidence type="ECO:0000313" key="6">
    <source>
        <dbReference type="WBParaSite" id="Gr19_v10_g118.t1"/>
    </source>
</evidence>
<feature type="chain" id="PRO_5038123599" evidence="4">
    <location>
        <begin position="19"/>
        <end position="287"/>
    </location>
</feature>
<feature type="compositionally biased region" description="Basic residues" evidence="2">
    <location>
        <begin position="184"/>
        <end position="194"/>
    </location>
</feature>